<dbReference type="PRINTS" id="PR00862">
    <property type="entry name" value="PROLIGOPTASE"/>
</dbReference>
<dbReference type="PANTHER" id="PTHR11757">
    <property type="entry name" value="PROTEASE FAMILY S9A OLIGOPEPTIDASE"/>
    <property type="match status" value="1"/>
</dbReference>
<dbReference type="EMBL" id="CP041345">
    <property type="protein sequence ID" value="QKG79438.1"/>
    <property type="molecule type" value="Genomic_DNA"/>
</dbReference>
<dbReference type="Proteomes" id="UP000500961">
    <property type="component" value="Chromosome"/>
</dbReference>
<dbReference type="PROSITE" id="PS51257">
    <property type="entry name" value="PROKAR_LIPOPROTEIN"/>
    <property type="match status" value="1"/>
</dbReference>
<gene>
    <name evidence="9" type="ORF">FHG85_03875</name>
</gene>
<evidence type="ECO:0000259" key="8">
    <source>
        <dbReference type="Pfam" id="PF02897"/>
    </source>
</evidence>
<dbReference type="RefSeq" id="WP_173073172.1">
    <property type="nucleotide sequence ID" value="NZ_CP041345.1"/>
</dbReference>
<dbReference type="InterPro" id="IPR001375">
    <property type="entry name" value="Peptidase_S9_cat"/>
</dbReference>
<dbReference type="Pfam" id="PF02897">
    <property type="entry name" value="Peptidase_S9_N"/>
    <property type="match status" value="1"/>
</dbReference>
<sequence>MILKNIEKICLFSLLVLLSSSCTTIPSHPKAEKHDTALVMFGDTRIDPYYWLSYRDSQKVIDYILAENTYTYAVMESTLELQKRLVSEMRSRKRGDDITVPVFMNGYYYYIKYEEGKEYPINCRRKGSMNAPEEIILDENEVAAGHRYCQIASIDISPDNNYMAYGVDTIGRRYFTIYFKDLATGRLLEHKIENTTGEVAWTKDSRFVFYTFKDSLLRPSAVYRHDILQPYEDKLVFSKKDNTFRTHVFTTKSNDYIIISTSNGVSSECWYLNSKTPLGNFKLIASRKNGFEYSVDHSGKYFYFLTNYKAKNFRVLRAPTYNPNLKNWQEIIPADSSVLILTMEAFKNHLVTTERRDALTKVKVTNLQTLEQHYIDFGEDVYIALPSINPEYNTNLFYYFYTSLTTPGSTCEYNMTTRKIRLIKQNEVLGGFDPSNYESKRIWATASDGAKIPISMVYKKGIEFSKETPLLLYGYGAYGYSINTTFDPNLVSLLDRGVVYAIAHVRGGQEMGRHWYEQGKLLNKKNTFTDFIACAEKLIADGYTSSDMLIAHGSSAGGMLMGAVANMRPDLFKAIVAEVPFVDVLTTMLDSSKTLTTVEYNEWGNPNDSTCYFYIKSYSPYDQVKRQKYPNMLITAGFNDNQVQYYEPVKWAAKLRENNTGDSEILLWVDMGLGHSQSSGRYAQLNDDAFIYAYMLKQWGITD</sequence>
<comment type="function">
    <text evidence="5">Cleaves peptide bonds on the C-terminal side of prolyl residues within peptides that are up to approximately 30 amino acids long. Has an absolute requirement for an X-Pro bond in the trans configuration immediately preceding the Pro-Y scissible bond.</text>
</comment>
<feature type="domain" description="Peptidase S9 prolyl oligopeptidase catalytic" evidence="7">
    <location>
        <begin position="486"/>
        <end position="700"/>
    </location>
</feature>
<dbReference type="SUPFAM" id="SSF50993">
    <property type="entry name" value="Peptidase/esterase 'gauge' domain"/>
    <property type="match status" value="1"/>
</dbReference>
<dbReference type="InterPro" id="IPR023302">
    <property type="entry name" value="Pept_S9A_N"/>
</dbReference>
<evidence type="ECO:0000256" key="2">
    <source>
        <dbReference type="ARBA" id="ARBA00022670"/>
    </source>
</evidence>
<evidence type="ECO:0000259" key="7">
    <source>
        <dbReference type="Pfam" id="PF00326"/>
    </source>
</evidence>
<dbReference type="KEGG" id="ttz:FHG85_03875"/>
<evidence type="ECO:0000256" key="6">
    <source>
        <dbReference type="ARBA" id="ARBA00081187"/>
    </source>
</evidence>
<keyword evidence="2" id="KW-0645">Protease</keyword>
<keyword evidence="3" id="KW-0378">Hydrolase</keyword>
<reference evidence="9 10" key="1">
    <citation type="submission" date="2019-07" db="EMBL/GenBank/DDBJ databases">
        <title>Thalassofilum flectens gen. nov., sp. nov., a novel moderate thermophilic anaerobe from a shallow sea hot spring in Kunashir Island (Russia), representing a new family in the order Bacteroidales, and proposal of Thalassofilacea fam. nov.</title>
        <authorList>
            <person name="Kochetkova T.V."/>
            <person name="Podosokorskaya O.A."/>
            <person name="Novikov A."/>
            <person name="Elcheninov A.G."/>
            <person name="Toshchakov S.V."/>
            <person name="Kublanov I.V."/>
        </authorList>
    </citation>
    <scope>NUCLEOTIDE SEQUENCE [LARGE SCALE GENOMIC DNA]</scope>
    <source>
        <strain evidence="9 10">38-H</strain>
    </source>
</reference>
<comment type="similarity">
    <text evidence="1">Belongs to the peptidase S9A family.</text>
</comment>
<evidence type="ECO:0000313" key="10">
    <source>
        <dbReference type="Proteomes" id="UP000500961"/>
    </source>
</evidence>
<protein>
    <recommendedName>
        <fullName evidence="6">Proline-specific endopeptidase</fullName>
    </recommendedName>
</protein>
<dbReference type="Pfam" id="PF00326">
    <property type="entry name" value="Peptidase_S9"/>
    <property type="match status" value="1"/>
</dbReference>
<dbReference type="Gene3D" id="2.130.10.120">
    <property type="entry name" value="Prolyl oligopeptidase, N-terminal domain"/>
    <property type="match status" value="1"/>
</dbReference>
<name>A0A7D4BDM3_9BACT</name>
<dbReference type="InterPro" id="IPR002470">
    <property type="entry name" value="Peptidase_S9A"/>
</dbReference>
<dbReference type="InterPro" id="IPR051543">
    <property type="entry name" value="Serine_Peptidase_S9A"/>
</dbReference>
<dbReference type="InterPro" id="IPR029058">
    <property type="entry name" value="AB_hydrolase_fold"/>
</dbReference>
<feature type="domain" description="Peptidase S9A N-terminal" evidence="8">
    <location>
        <begin position="29"/>
        <end position="425"/>
    </location>
</feature>
<dbReference type="AlphaFoldDB" id="A0A7D4BDM3"/>
<evidence type="ECO:0000256" key="5">
    <source>
        <dbReference type="ARBA" id="ARBA00060121"/>
    </source>
</evidence>
<dbReference type="FunFam" id="3.40.50.1820:FF:000005">
    <property type="entry name" value="Prolyl endopeptidase"/>
    <property type="match status" value="1"/>
</dbReference>
<accession>A0A7D4BDM3</accession>
<evidence type="ECO:0000256" key="4">
    <source>
        <dbReference type="ARBA" id="ARBA00022825"/>
    </source>
</evidence>
<organism evidence="9 10">
    <name type="scientific">Tenuifilum thalassicum</name>
    <dbReference type="NCBI Taxonomy" id="2590900"/>
    <lineage>
        <taxon>Bacteria</taxon>
        <taxon>Pseudomonadati</taxon>
        <taxon>Bacteroidota</taxon>
        <taxon>Bacteroidia</taxon>
        <taxon>Bacteroidales</taxon>
        <taxon>Tenuifilaceae</taxon>
        <taxon>Tenuifilum</taxon>
    </lineage>
</organism>
<dbReference type="GO" id="GO:0004252">
    <property type="term" value="F:serine-type endopeptidase activity"/>
    <property type="evidence" value="ECO:0007669"/>
    <property type="project" value="InterPro"/>
</dbReference>
<dbReference type="GO" id="GO:0006508">
    <property type="term" value="P:proteolysis"/>
    <property type="evidence" value="ECO:0007669"/>
    <property type="project" value="UniProtKB-KW"/>
</dbReference>
<dbReference type="PANTHER" id="PTHR11757:SF19">
    <property type="entry name" value="PROLYL ENDOPEPTIDASE-LIKE"/>
    <property type="match status" value="1"/>
</dbReference>
<evidence type="ECO:0000313" key="9">
    <source>
        <dbReference type="EMBL" id="QKG79438.1"/>
    </source>
</evidence>
<keyword evidence="10" id="KW-1185">Reference proteome</keyword>
<dbReference type="SUPFAM" id="SSF53474">
    <property type="entry name" value="alpha/beta-Hydrolases"/>
    <property type="match status" value="1"/>
</dbReference>
<evidence type="ECO:0000256" key="3">
    <source>
        <dbReference type="ARBA" id="ARBA00022801"/>
    </source>
</evidence>
<proteinExistence type="inferred from homology"/>
<evidence type="ECO:0000256" key="1">
    <source>
        <dbReference type="ARBA" id="ARBA00005228"/>
    </source>
</evidence>
<keyword evidence="4" id="KW-0720">Serine protease</keyword>
<dbReference type="Gene3D" id="3.40.50.1820">
    <property type="entry name" value="alpha/beta hydrolase"/>
    <property type="match status" value="1"/>
</dbReference>